<feature type="domain" description="Piwi" evidence="2">
    <location>
        <begin position="213"/>
        <end position="285"/>
    </location>
</feature>
<dbReference type="InterPro" id="IPR002156">
    <property type="entry name" value="RNaseH_domain"/>
</dbReference>
<dbReference type="InterPro" id="IPR003165">
    <property type="entry name" value="Piwi"/>
</dbReference>
<reference evidence="4 5" key="1">
    <citation type="submission" date="2022-01" db="EMBL/GenBank/DDBJ databases">
        <authorList>
            <person name="Xiong W."/>
            <person name="Schranz E."/>
        </authorList>
    </citation>
    <scope>NUCLEOTIDE SEQUENCE [LARGE SCALE GENOMIC DNA]</scope>
</reference>
<accession>A0AAU9NG72</accession>
<keyword evidence="5" id="KW-1185">Reference proteome</keyword>
<dbReference type="SMART" id="SM00950">
    <property type="entry name" value="Piwi"/>
    <property type="match status" value="1"/>
</dbReference>
<dbReference type="Gene3D" id="3.30.420.10">
    <property type="entry name" value="Ribonuclease H-like superfamily/Ribonuclease H"/>
    <property type="match status" value="2"/>
</dbReference>
<feature type="region of interest" description="Disordered" evidence="1">
    <location>
        <begin position="1"/>
        <end position="20"/>
    </location>
</feature>
<evidence type="ECO:0000313" key="4">
    <source>
        <dbReference type="EMBL" id="CAH1436696.1"/>
    </source>
</evidence>
<dbReference type="AlphaFoldDB" id="A0AAU9NG72"/>
<dbReference type="Pfam" id="PF13456">
    <property type="entry name" value="RVT_3"/>
    <property type="match status" value="1"/>
</dbReference>
<evidence type="ECO:0000256" key="1">
    <source>
        <dbReference type="SAM" id="MobiDB-lite"/>
    </source>
</evidence>
<dbReference type="Pfam" id="PF02171">
    <property type="entry name" value="Piwi"/>
    <property type="match status" value="1"/>
</dbReference>
<evidence type="ECO:0000259" key="2">
    <source>
        <dbReference type="PROSITE" id="PS50822"/>
    </source>
</evidence>
<protein>
    <recommendedName>
        <fullName evidence="6">RNase H type-1 domain-containing protein</fullName>
    </recommendedName>
</protein>
<feature type="domain" description="RNase H type-1" evidence="3">
    <location>
        <begin position="89"/>
        <end position="239"/>
    </location>
</feature>
<dbReference type="EMBL" id="CAKMRJ010004445">
    <property type="protein sequence ID" value="CAH1436696.1"/>
    <property type="molecule type" value="Genomic_DNA"/>
</dbReference>
<dbReference type="Proteomes" id="UP001157418">
    <property type="component" value="Unassembled WGS sequence"/>
</dbReference>
<evidence type="ECO:0000313" key="5">
    <source>
        <dbReference type="Proteomes" id="UP001157418"/>
    </source>
</evidence>
<proteinExistence type="predicted"/>
<dbReference type="InterPro" id="IPR036397">
    <property type="entry name" value="RNaseH_sf"/>
</dbReference>
<dbReference type="PROSITE" id="PS50822">
    <property type="entry name" value="PIWI"/>
    <property type="match status" value="1"/>
</dbReference>
<name>A0AAU9NG72_9ASTR</name>
<dbReference type="GO" id="GO:0003676">
    <property type="term" value="F:nucleic acid binding"/>
    <property type="evidence" value="ECO:0007669"/>
    <property type="project" value="InterPro"/>
</dbReference>
<sequence length="285" mass="31794">MDPQPQPQPVHNNDSDEDDENVKQLQQCSSLYLLLQELEGFPESVYKGYTMPKESEHYLLSCGLKNALSSIRAMDLTEGQFGSLVPCPFQGACILEFDGSCKGNPGQSGAGAVLRTVDGSLFSRLLEGLGIITNNVAEYRAMILGLRCDLSKGFTSIYVVGDSKIGIDFLKVLMMGKSEYGVKMDNFYLLNCKDDDSAFLSSEHNMELVCHWRRHHTRFFPMKHGDKVCTDRIGNILPGAVVDTKICHPMEFDFYLCSHAGIQGTSRPTHYHVLYDENKFTPDGL</sequence>
<dbReference type="GO" id="GO:0004523">
    <property type="term" value="F:RNA-DNA hybrid ribonuclease activity"/>
    <property type="evidence" value="ECO:0007669"/>
    <property type="project" value="InterPro"/>
</dbReference>
<evidence type="ECO:0008006" key="6">
    <source>
        <dbReference type="Google" id="ProtNLM"/>
    </source>
</evidence>
<evidence type="ECO:0000259" key="3">
    <source>
        <dbReference type="PROSITE" id="PS50879"/>
    </source>
</evidence>
<dbReference type="InterPro" id="IPR012337">
    <property type="entry name" value="RNaseH-like_sf"/>
</dbReference>
<comment type="caution">
    <text evidence="4">The sequence shown here is derived from an EMBL/GenBank/DDBJ whole genome shotgun (WGS) entry which is preliminary data.</text>
</comment>
<gene>
    <name evidence="4" type="ORF">LVIROSA_LOCUS23058</name>
</gene>
<organism evidence="4 5">
    <name type="scientific">Lactuca virosa</name>
    <dbReference type="NCBI Taxonomy" id="75947"/>
    <lineage>
        <taxon>Eukaryota</taxon>
        <taxon>Viridiplantae</taxon>
        <taxon>Streptophyta</taxon>
        <taxon>Embryophyta</taxon>
        <taxon>Tracheophyta</taxon>
        <taxon>Spermatophyta</taxon>
        <taxon>Magnoliopsida</taxon>
        <taxon>eudicotyledons</taxon>
        <taxon>Gunneridae</taxon>
        <taxon>Pentapetalae</taxon>
        <taxon>asterids</taxon>
        <taxon>campanulids</taxon>
        <taxon>Asterales</taxon>
        <taxon>Asteraceae</taxon>
        <taxon>Cichorioideae</taxon>
        <taxon>Cichorieae</taxon>
        <taxon>Lactucinae</taxon>
        <taxon>Lactuca</taxon>
    </lineage>
</organism>
<dbReference type="SUPFAM" id="SSF53098">
    <property type="entry name" value="Ribonuclease H-like"/>
    <property type="match status" value="2"/>
</dbReference>
<dbReference type="PROSITE" id="PS50879">
    <property type="entry name" value="RNASE_H_1"/>
    <property type="match status" value="1"/>
</dbReference>
<dbReference type="PANTHER" id="PTHR22891">
    <property type="entry name" value="EUKARYOTIC TRANSLATION INITIATION FACTOR 2C"/>
    <property type="match status" value="1"/>
</dbReference>